<dbReference type="PANTHER" id="PTHR15615">
    <property type="match status" value="1"/>
</dbReference>
<feature type="region of interest" description="Disordered" evidence="1">
    <location>
        <begin position="213"/>
        <end position="289"/>
    </location>
</feature>
<dbReference type="EMBL" id="MU250527">
    <property type="protein sequence ID" value="KAG7449669.1"/>
    <property type="molecule type" value="Genomic_DNA"/>
</dbReference>
<dbReference type="CDD" id="cd20557">
    <property type="entry name" value="CYCLIN_ScPCL1-like"/>
    <property type="match status" value="1"/>
</dbReference>
<accession>A0A9P7W0E0</accession>
<proteinExistence type="predicted"/>
<keyword evidence="4" id="KW-1185">Reference proteome</keyword>
<name>A0A9P7W0E0_9AGAR</name>
<evidence type="ECO:0000313" key="3">
    <source>
        <dbReference type="EMBL" id="KAG7449669.1"/>
    </source>
</evidence>
<comment type="caution">
    <text evidence="3">The sequence shown here is derived from an EMBL/GenBank/DDBJ whole genome shotgun (WGS) entry which is preliminary data.</text>
</comment>
<dbReference type="AlphaFoldDB" id="A0A9P7W0E0"/>
<feature type="region of interest" description="Disordered" evidence="1">
    <location>
        <begin position="1"/>
        <end position="41"/>
    </location>
</feature>
<dbReference type="Pfam" id="PF00134">
    <property type="entry name" value="Cyclin_N"/>
    <property type="match status" value="1"/>
</dbReference>
<evidence type="ECO:0000313" key="4">
    <source>
        <dbReference type="Proteomes" id="UP000812287"/>
    </source>
</evidence>
<evidence type="ECO:0000259" key="2">
    <source>
        <dbReference type="Pfam" id="PF00134"/>
    </source>
</evidence>
<dbReference type="PANTHER" id="PTHR15615:SF108">
    <property type="entry name" value="PROTEIN CNPPD1"/>
    <property type="match status" value="1"/>
</dbReference>
<dbReference type="GO" id="GO:0019901">
    <property type="term" value="F:protein kinase binding"/>
    <property type="evidence" value="ECO:0007669"/>
    <property type="project" value="InterPro"/>
</dbReference>
<dbReference type="InterPro" id="IPR006671">
    <property type="entry name" value="Cyclin_N"/>
</dbReference>
<evidence type="ECO:0000256" key="1">
    <source>
        <dbReference type="SAM" id="MobiDB-lite"/>
    </source>
</evidence>
<dbReference type="OrthoDB" id="244495at2759"/>
<feature type="compositionally biased region" description="Low complexity" evidence="1">
    <location>
        <begin position="265"/>
        <end position="282"/>
    </location>
</feature>
<dbReference type="Gene3D" id="1.10.472.10">
    <property type="entry name" value="Cyclin-like"/>
    <property type="match status" value="1"/>
</dbReference>
<dbReference type="InterPro" id="IPR013922">
    <property type="entry name" value="Cyclin_PHO80-like"/>
</dbReference>
<dbReference type="Proteomes" id="UP000812287">
    <property type="component" value="Unassembled WGS sequence"/>
</dbReference>
<dbReference type="GeneID" id="66107792"/>
<dbReference type="RefSeq" id="XP_043043169.1">
    <property type="nucleotide sequence ID" value="XM_043185495.1"/>
</dbReference>
<protein>
    <recommendedName>
        <fullName evidence="2">Cyclin N-terminal domain-containing protein</fullName>
    </recommendedName>
</protein>
<sequence length="331" mass="36734">MASSNPPLANPLDVPRKNLANRRGNFQPMPPAPTQTPTKPDPFYAQEEISRLCARFITHLFACPENPPAASQSQAKLPYFIAYAFHRTKLHPSVTFAALILLQRLKARFPTARGSSGHRLFLSAFMIASKVICDDTYSNKSWTIVGQGMFNLREINQMEREMCLYLDWELTVDNTLLTNFESMVRRDFKAAEGPYPMYSLQMVSKRAVRAAASTSATPLPEPHSTTSPIPMFGHGRHPSPSASESSPKRRKRSKQYVDSPPETPSPSYSASTSPASSASPATPVGPNDFTAKIRGIDSPLGFSMARNRQKDRTLSHPLKTRMFSLASTTLW</sequence>
<dbReference type="SUPFAM" id="SSF47954">
    <property type="entry name" value="Cyclin-like"/>
    <property type="match status" value="1"/>
</dbReference>
<reference evidence="3" key="1">
    <citation type="submission" date="2020-11" db="EMBL/GenBank/DDBJ databases">
        <title>Adaptations for nitrogen fixation in a non-lichenized fungal sporocarp promotes dispersal by wood-feeding termites.</title>
        <authorList>
            <consortium name="DOE Joint Genome Institute"/>
            <person name="Koch R.A."/>
            <person name="Yoon G."/>
            <person name="Arayal U."/>
            <person name="Lail K."/>
            <person name="Amirebrahimi M."/>
            <person name="Labutti K."/>
            <person name="Lipzen A."/>
            <person name="Riley R."/>
            <person name="Barry K."/>
            <person name="Henrissat B."/>
            <person name="Grigoriev I.V."/>
            <person name="Herr J.R."/>
            <person name="Aime M.C."/>
        </authorList>
    </citation>
    <scope>NUCLEOTIDE SEQUENCE</scope>
    <source>
        <strain evidence="3">MCA 3950</strain>
    </source>
</reference>
<dbReference type="InterPro" id="IPR036915">
    <property type="entry name" value="Cyclin-like_sf"/>
</dbReference>
<dbReference type="GO" id="GO:0016538">
    <property type="term" value="F:cyclin-dependent protein serine/threonine kinase regulator activity"/>
    <property type="evidence" value="ECO:0007669"/>
    <property type="project" value="TreeGrafter"/>
</dbReference>
<organism evidence="3 4">
    <name type="scientific">Guyanagaster necrorhizus</name>
    <dbReference type="NCBI Taxonomy" id="856835"/>
    <lineage>
        <taxon>Eukaryota</taxon>
        <taxon>Fungi</taxon>
        <taxon>Dikarya</taxon>
        <taxon>Basidiomycota</taxon>
        <taxon>Agaricomycotina</taxon>
        <taxon>Agaricomycetes</taxon>
        <taxon>Agaricomycetidae</taxon>
        <taxon>Agaricales</taxon>
        <taxon>Marasmiineae</taxon>
        <taxon>Physalacriaceae</taxon>
        <taxon>Guyanagaster</taxon>
    </lineage>
</organism>
<gene>
    <name evidence="3" type="ORF">BT62DRAFT_928395</name>
</gene>
<dbReference type="GO" id="GO:0005634">
    <property type="term" value="C:nucleus"/>
    <property type="evidence" value="ECO:0007669"/>
    <property type="project" value="TreeGrafter"/>
</dbReference>
<dbReference type="GO" id="GO:0000307">
    <property type="term" value="C:cyclin-dependent protein kinase holoenzyme complex"/>
    <property type="evidence" value="ECO:0007669"/>
    <property type="project" value="TreeGrafter"/>
</dbReference>
<feature type="domain" description="Cyclin N-terminal" evidence="2">
    <location>
        <begin position="72"/>
        <end position="171"/>
    </location>
</feature>